<evidence type="ECO:0008006" key="5">
    <source>
        <dbReference type="Google" id="ProtNLM"/>
    </source>
</evidence>
<evidence type="ECO:0000256" key="1">
    <source>
        <dbReference type="SAM" id="Coils"/>
    </source>
</evidence>
<proteinExistence type="predicted"/>
<gene>
    <name evidence="3" type="ORF">SAMN05216207_1001228</name>
</gene>
<dbReference type="STRING" id="260086.SAMN05216207_1001228"/>
<feature type="coiled-coil region" evidence="1">
    <location>
        <begin position="219"/>
        <end position="249"/>
    </location>
</feature>
<dbReference type="AlphaFoldDB" id="A0A1I4S4C5"/>
<dbReference type="EMBL" id="FOUY01000001">
    <property type="protein sequence ID" value="SFM59120.1"/>
    <property type="molecule type" value="Genomic_DNA"/>
</dbReference>
<keyword evidence="2" id="KW-0812">Transmembrane</keyword>
<feature type="transmembrane region" description="Helical" evidence="2">
    <location>
        <begin position="21"/>
        <end position="41"/>
    </location>
</feature>
<evidence type="ECO:0000313" key="4">
    <source>
        <dbReference type="Proteomes" id="UP000199614"/>
    </source>
</evidence>
<keyword evidence="1" id="KW-0175">Coiled coil</keyword>
<reference evidence="3 4" key="1">
    <citation type="submission" date="2016-10" db="EMBL/GenBank/DDBJ databases">
        <authorList>
            <person name="de Groot N.N."/>
        </authorList>
    </citation>
    <scope>NUCLEOTIDE SEQUENCE [LARGE SCALE GENOMIC DNA]</scope>
    <source>
        <strain evidence="3 4">CGMCC 4.1877</strain>
    </source>
</reference>
<evidence type="ECO:0000256" key="2">
    <source>
        <dbReference type="SAM" id="Phobius"/>
    </source>
</evidence>
<keyword evidence="2" id="KW-0472">Membrane</keyword>
<evidence type="ECO:0000313" key="3">
    <source>
        <dbReference type="EMBL" id="SFM59120.1"/>
    </source>
</evidence>
<protein>
    <recommendedName>
        <fullName evidence="5">Signal transduction histidine kinase</fullName>
    </recommendedName>
</protein>
<dbReference type="Proteomes" id="UP000199614">
    <property type="component" value="Unassembled WGS sequence"/>
</dbReference>
<keyword evidence="2" id="KW-1133">Transmembrane helix</keyword>
<accession>A0A1I4S4C5</accession>
<dbReference type="SUPFAM" id="SSF55781">
    <property type="entry name" value="GAF domain-like"/>
    <property type="match status" value="1"/>
</dbReference>
<name>A0A1I4S4C5_PSUAM</name>
<keyword evidence="4" id="KW-1185">Reference proteome</keyword>
<organism evidence="3 4">
    <name type="scientific">Pseudonocardia ammonioxydans</name>
    <dbReference type="NCBI Taxonomy" id="260086"/>
    <lineage>
        <taxon>Bacteria</taxon>
        <taxon>Bacillati</taxon>
        <taxon>Actinomycetota</taxon>
        <taxon>Actinomycetes</taxon>
        <taxon>Pseudonocardiales</taxon>
        <taxon>Pseudonocardiaceae</taxon>
        <taxon>Pseudonocardia</taxon>
    </lineage>
</organism>
<sequence length="458" mass="47594">MGRAGRTGAALAARVVRPLTVTAGVLAVFVLVVGVVGARAWAGPVAVLFPFAAAAVAALATAAALPRLDRWARRLDPHRTGTPYSALARATARIRAGTLPAALPGLAEAIAEGTGAHRAVVWLAVEDRLVATAVHPPGAVRGDGAGRGGTDDGELSVPGMAVLLARPDTDHVVPVLDGEQLRAALAIGKAGAAVTEDDRRLLRDLAHGAGALLREVQHGVELERRVRRADELADELQRSRERLGRARDVERRRLVGELSHATAGRLVTLRDGLRGARDALAAGTPPEEVRAGLAHTRTALEELLERFRSIARGVYPSVLRDQGPAAALEELVADLPRPVRLESAVDRRLAWEIESGIYYLAAAAAQHLAARPAGPELLVRLALGGGRLSVRVEDPAPGADAATLGDALAIDVERLHALGGTVDLGTDDGAVVVHGRLPERLEPLVDPAGTVSAAGSGP</sequence>
<feature type="transmembrane region" description="Helical" evidence="2">
    <location>
        <begin position="47"/>
        <end position="65"/>
    </location>
</feature>